<keyword evidence="8" id="KW-0694">RNA-binding</keyword>
<keyword evidence="5" id="KW-0507">mRNA processing</keyword>
<dbReference type="InterPro" id="IPR035979">
    <property type="entry name" value="RBD_domain_sf"/>
</dbReference>
<evidence type="ECO:0000256" key="9">
    <source>
        <dbReference type="ARBA" id="ARBA00022989"/>
    </source>
</evidence>
<evidence type="ECO:0000256" key="14">
    <source>
        <dbReference type="ARBA" id="ARBA00023187"/>
    </source>
</evidence>
<feature type="transmembrane region" description="Helical" evidence="19">
    <location>
        <begin position="150"/>
        <end position="171"/>
    </location>
</feature>
<evidence type="ECO:0000256" key="10">
    <source>
        <dbReference type="ARBA" id="ARBA00023040"/>
    </source>
</evidence>
<name>A0A9Q1CYG1_CONCO</name>
<feature type="transmembrane region" description="Helical" evidence="19">
    <location>
        <begin position="115"/>
        <end position="138"/>
    </location>
</feature>
<dbReference type="PROSITE" id="PS00237">
    <property type="entry name" value="G_PROTEIN_RECEP_F1_1"/>
    <property type="match status" value="1"/>
</dbReference>
<dbReference type="Pfam" id="PF00001">
    <property type="entry name" value="7tm_1"/>
    <property type="match status" value="1"/>
</dbReference>
<dbReference type="Gene3D" id="3.30.420.10">
    <property type="entry name" value="Ribonuclease H-like superfamily/Ribonuclease H"/>
    <property type="match status" value="1"/>
</dbReference>
<comment type="similarity">
    <text evidence="3">Belongs to the ESRP family.</text>
</comment>
<dbReference type="FunFam" id="3.30.70.330:FF:000070">
    <property type="entry name" value="Epithelial splicing regulatory protein 1"/>
    <property type="match status" value="1"/>
</dbReference>
<feature type="transmembrane region" description="Helical" evidence="19">
    <location>
        <begin position="77"/>
        <end position="103"/>
    </location>
</feature>
<dbReference type="InterPro" id="IPR000276">
    <property type="entry name" value="GPCR_Rhodpsn"/>
</dbReference>
<dbReference type="GO" id="GO:1904888">
    <property type="term" value="P:cranial skeletal system development"/>
    <property type="evidence" value="ECO:0007669"/>
    <property type="project" value="UniProtKB-ARBA"/>
</dbReference>
<keyword evidence="10 18" id="KW-0297">G-protein coupled receptor</keyword>
<dbReference type="SMART" id="SM01381">
    <property type="entry name" value="7TM_GPCR_Srsx"/>
    <property type="match status" value="1"/>
</dbReference>
<dbReference type="SMART" id="SM00360">
    <property type="entry name" value="RRM"/>
    <property type="match status" value="3"/>
</dbReference>
<dbReference type="PANTHER" id="PTHR13976">
    <property type="entry name" value="HETEROGENEOUS NUCLEAR RIBONUCLEOPROTEIN-RELATED"/>
    <property type="match status" value="1"/>
</dbReference>
<dbReference type="CDD" id="cd12742">
    <property type="entry name" value="RRM3_ESRP1_ESRP2"/>
    <property type="match status" value="1"/>
</dbReference>
<dbReference type="InterPro" id="IPR050666">
    <property type="entry name" value="ESRP"/>
</dbReference>
<evidence type="ECO:0000256" key="17">
    <source>
        <dbReference type="ARBA" id="ARBA00055335"/>
    </source>
</evidence>
<dbReference type="CDD" id="cd12740">
    <property type="entry name" value="RRM2_ESRP2"/>
    <property type="match status" value="1"/>
</dbReference>
<keyword evidence="11 19" id="KW-0472">Membrane</keyword>
<dbReference type="InterPro" id="IPR036397">
    <property type="entry name" value="RNaseH_sf"/>
</dbReference>
<protein>
    <recommendedName>
        <fullName evidence="20">G-protein coupled receptors family 1 profile domain-containing protein</fullName>
    </recommendedName>
</protein>
<evidence type="ECO:0000256" key="11">
    <source>
        <dbReference type="ARBA" id="ARBA00023136"/>
    </source>
</evidence>
<gene>
    <name evidence="21" type="ORF">COCON_G00218480</name>
</gene>
<dbReference type="FunFam" id="3.30.70.330:FF:000041">
    <property type="entry name" value="Epithelial splicing regulatory protein 1"/>
    <property type="match status" value="1"/>
</dbReference>
<dbReference type="OrthoDB" id="431068at2759"/>
<dbReference type="EMBL" id="JAFJMO010000017">
    <property type="protein sequence ID" value="KAJ8252536.1"/>
    <property type="molecule type" value="Genomic_DNA"/>
</dbReference>
<comment type="function">
    <text evidence="17">mRNA splicing factor that regulates the formation of epithelial cell-specific isoforms. Specifically regulates the expression of FGFR2-IIIb, an epithelial cell-specific isoform of fgfr2. Acts by directly binding specific sequences in mRNAs. Binds the GU-rich sequence motifs in the ISE/ISS-3, a cis-element regulatory region present in the mRNA of fgfr2.</text>
</comment>
<feature type="domain" description="G-protein coupled receptors family 1 profile" evidence="20">
    <location>
        <begin position="94"/>
        <end position="346"/>
    </location>
</feature>
<evidence type="ECO:0000256" key="8">
    <source>
        <dbReference type="ARBA" id="ARBA00022884"/>
    </source>
</evidence>
<dbReference type="FunFam" id="3.30.70.330:FF:000056">
    <property type="entry name" value="epithelial splicing regulatory protein 1 isoform X1"/>
    <property type="match status" value="1"/>
</dbReference>
<keyword evidence="13" id="KW-0325">Glycoprotein</keyword>
<evidence type="ECO:0000256" key="18">
    <source>
        <dbReference type="RuleBase" id="RU000688"/>
    </source>
</evidence>
<feature type="transmembrane region" description="Helical" evidence="19">
    <location>
        <begin position="192"/>
        <end position="213"/>
    </location>
</feature>
<keyword evidence="4" id="KW-1003">Cell membrane</keyword>
<evidence type="ECO:0000256" key="15">
    <source>
        <dbReference type="ARBA" id="ARBA00023224"/>
    </source>
</evidence>
<comment type="similarity">
    <text evidence="18">Belongs to the G-protein coupled receptor 1 family.</text>
</comment>
<evidence type="ECO:0000256" key="1">
    <source>
        <dbReference type="ARBA" id="ARBA00004123"/>
    </source>
</evidence>
<keyword evidence="7" id="KW-0677">Repeat</keyword>
<dbReference type="GO" id="GO:0005886">
    <property type="term" value="C:plasma membrane"/>
    <property type="evidence" value="ECO:0007669"/>
    <property type="project" value="UniProtKB-SubCell"/>
</dbReference>
<dbReference type="SUPFAM" id="SSF54928">
    <property type="entry name" value="RNA-binding domain, RBD"/>
    <property type="match status" value="3"/>
</dbReference>
<dbReference type="Gene3D" id="3.30.70.330">
    <property type="match status" value="3"/>
</dbReference>
<comment type="subcellular location">
    <subcellularLocation>
        <location evidence="2">Cell membrane</location>
        <topology evidence="2">Multi-pass membrane protein</topology>
    </subcellularLocation>
    <subcellularLocation>
        <location evidence="1">Nucleus</location>
    </subcellularLocation>
</comment>
<dbReference type="GO" id="GO:0006397">
    <property type="term" value="P:mRNA processing"/>
    <property type="evidence" value="ECO:0007669"/>
    <property type="project" value="UniProtKB-KW"/>
</dbReference>
<dbReference type="FunFam" id="1.20.1070.10:FF:000109">
    <property type="entry name" value="Leukotriene B4 receptor"/>
    <property type="match status" value="1"/>
</dbReference>
<dbReference type="GO" id="GO:0005634">
    <property type="term" value="C:nucleus"/>
    <property type="evidence" value="ECO:0007669"/>
    <property type="project" value="UniProtKB-SubCell"/>
</dbReference>
<dbReference type="GO" id="GO:0008380">
    <property type="term" value="P:RNA splicing"/>
    <property type="evidence" value="ECO:0007669"/>
    <property type="project" value="UniProtKB-KW"/>
</dbReference>
<dbReference type="SUPFAM" id="SSF53098">
    <property type="entry name" value="Ribonuclease H-like"/>
    <property type="match status" value="1"/>
</dbReference>
<evidence type="ECO:0000256" key="7">
    <source>
        <dbReference type="ARBA" id="ARBA00022737"/>
    </source>
</evidence>
<organism evidence="21 22">
    <name type="scientific">Conger conger</name>
    <name type="common">Conger eel</name>
    <name type="synonym">Muraena conger</name>
    <dbReference type="NCBI Taxonomy" id="82655"/>
    <lineage>
        <taxon>Eukaryota</taxon>
        <taxon>Metazoa</taxon>
        <taxon>Chordata</taxon>
        <taxon>Craniata</taxon>
        <taxon>Vertebrata</taxon>
        <taxon>Euteleostomi</taxon>
        <taxon>Actinopterygii</taxon>
        <taxon>Neopterygii</taxon>
        <taxon>Teleostei</taxon>
        <taxon>Anguilliformes</taxon>
        <taxon>Congridae</taxon>
        <taxon>Conger</taxon>
    </lineage>
</organism>
<evidence type="ECO:0000256" key="5">
    <source>
        <dbReference type="ARBA" id="ARBA00022664"/>
    </source>
</evidence>
<accession>A0A9Q1CYG1</accession>
<feature type="transmembrane region" description="Helical" evidence="19">
    <location>
        <begin position="327"/>
        <end position="348"/>
    </location>
</feature>
<sequence length="955" mass="105767">MAQPEPAKSFWSSLRESGLVRVFQEIATHTYKSKGLASTPLNEPNCINNIKQIAQHKYISSPSSSKETMTEGASGGIVGACVILALSFLVGAPGNLLVIWTILRHMKRRSHTVTLILHLAAADLLVLITVPLWIYAFARSWVFGEAACKAMTYIIYSCTHSSVFLITVMSVERFVSVRYPVASLRWKNKKNVLSKVLLVLWSAALLFSIPAILTKVVDEEDGEVQCLYRRYSSTGQEIACLLLEILVGFVVPFSVLAVCYGCLLCQIKRLTFRTKQKSTALIAAVVAVFLLCWLPHQVGNVLSLVIIDIQESNPSMADSLETARDATVYMAGALIFIGSSVNPLLYVFAARHFRGSLQATGILSFFRHISISEHTRVLDQFLPLWSLMASHSDTLVVFFGATAGANGGKLGSDEREIILLVWQIVDLHEKKVGKLHRCLVKPDSLELTDQCKEETGLTWEELCKAEPLDGALQQFQQSVSSELEALGRSSYTLCVDGPLIVRQAFHPEASKKNLLLPDCFYSFVDLKKEFQKCCPNDGPAKDLTLSSMLEYVGIPALVEQVVGVQEVRSMVLLILCLLSEPYNHKFTCYETVKYKFESGACSKTEAVDSETVIRARGLPWQSSDQDIARFFKGINIAKGGVALCLNAQGRRNGEALVRFVSPEHRDLALERHKHHMGSRYIEVYKATGEEFLKIAGGTSNEVAQFLSKENQVIIRMRGLPFTATPENVLGFLGPESPVTDGSEGLLFVKYPDGRPTGDAFVLFACEEYAQNALKKHKHILGKRYIELFRSTAAEVQQVLNRYMSTPLISTLPPPPIVSMPVLATPPFLTSSSCRDCVRLRGLPYTAAIEDILEFMGEHAIDIKPHGVHMVLNQQGRPSGDAFIQMKSSDRAFMLAQKCHKKMMKDRYVEVFQCSAEEMSFVLMGGTLNRSGLSPPPCKLPCRSSGFSGFRCNLLS</sequence>
<dbReference type="GO" id="GO:0004974">
    <property type="term" value="F:leukotriene receptor activity"/>
    <property type="evidence" value="ECO:0007669"/>
    <property type="project" value="UniProtKB-ARBA"/>
</dbReference>
<keyword evidence="22" id="KW-1185">Reference proteome</keyword>
<feature type="transmembrane region" description="Helical" evidence="19">
    <location>
        <begin position="279"/>
        <end position="307"/>
    </location>
</feature>
<reference evidence="21" key="1">
    <citation type="journal article" date="2023" name="Science">
        <title>Genome structures resolve the early diversification of teleost fishes.</title>
        <authorList>
            <person name="Parey E."/>
            <person name="Louis A."/>
            <person name="Montfort J."/>
            <person name="Bouchez O."/>
            <person name="Roques C."/>
            <person name="Iampietro C."/>
            <person name="Lluch J."/>
            <person name="Castinel A."/>
            <person name="Donnadieu C."/>
            <person name="Desvignes T."/>
            <person name="Floi Bucao C."/>
            <person name="Jouanno E."/>
            <person name="Wen M."/>
            <person name="Mejri S."/>
            <person name="Dirks R."/>
            <person name="Jansen H."/>
            <person name="Henkel C."/>
            <person name="Chen W.J."/>
            <person name="Zahm M."/>
            <person name="Cabau C."/>
            <person name="Klopp C."/>
            <person name="Thompson A.W."/>
            <person name="Robinson-Rechavi M."/>
            <person name="Braasch I."/>
            <person name="Lecointre G."/>
            <person name="Bobe J."/>
            <person name="Postlethwait J.H."/>
            <person name="Berthelot C."/>
            <person name="Roest Crollius H."/>
            <person name="Guiguen Y."/>
        </authorList>
    </citation>
    <scope>NUCLEOTIDE SEQUENCE</scope>
    <source>
        <strain evidence="21">Concon-B</strain>
    </source>
</reference>
<dbReference type="InterPro" id="IPR017452">
    <property type="entry name" value="GPCR_Rhodpsn_7TM"/>
</dbReference>
<evidence type="ECO:0000256" key="19">
    <source>
        <dbReference type="SAM" id="Phobius"/>
    </source>
</evidence>
<evidence type="ECO:0000313" key="21">
    <source>
        <dbReference type="EMBL" id="KAJ8252536.1"/>
    </source>
</evidence>
<keyword evidence="16" id="KW-0539">Nucleus</keyword>
<evidence type="ECO:0000256" key="2">
    <source>
        <dbReference type="ARBA" id="ARBA00004651"/>
    </source>
</evidence>
<evidence type="ECO:0000256" key="12">
    <source>
        <dbReference type="ARBA" id="ARBA00023170"/>
    </source>
</evidence>
<dbReference type="PRINTS" id="PR00237">
    <property type="entry name" value="GPCRRHODOPSN"/>
</dbReference>
<dbReference type="SUPFAM" id="SSF81321">
    <property type="entry name" value="Family A G protein-coupled receptor-like"/>
    <property type="match status" value="1"/>
</dbReference>
<keyword evidence="12 18" id="KW-0675">Receptor</keyword>
<feature type="transmembrane region" description="Helical" evidence="19">
    <location>
        <begin position="245"/>
        <end position="267"/>
    </location>
</feature>
<keyword evidence="9 19" id="KW-1133">Transmembrane helix</keyword>
<proteinExistence type="inferred from homology"/>
<dbReference type="InterPro" id="IPR000504">
    <property type="entry name" value="RRM_dom"/>
</dbReference>
<evidence type="ECO:0000256" key="3">
    <source>
        <dbReference type="ARBA" id="ARBA00008866"/>
    </source>
</evidence>
<keyword evidence="15 18" id="KW-0807">Transducer</keyword>
<dbReference type="Gene3D" id="1.20.1070.10">
    <property type="entry name" value="Rhodopsin 7-helix transmembrane proteins"/>
    <property type="match status" value="1"/>
</dbReference>
<dbReference type="PROSITE" id="PS50262">
    <property type="entry name" value="G_PROTEIN_RECEP_F1_2"/>
    <property type="match status" value="1"/>
</dbReference>
<dbReference type="CDD" id="cd14975">
    <property type="entry name" value="7tmA_LTB4R"/>
    <property type="match status" value="1"/>
</dbReference>
<dbReference type="GO" id="GO:0003723">
    <property type="term" value="F:RNA binding"/>
    <property type="evidence" value="ECO:0007669"/>
    <property type="project" value="UniProtKB-KW"/>
</dbReference>
<evidence type="ECO:0000313" key="22">
    <source>
        <dbReference type="Proteomes" id="UP001152803"/>
    </source>
</evidence>
<dbReference type="Proteomes" id="UP001152803">
    <property type="component" value="Unassembled WGS sequence"/>
</dbReference>
<comment type="caution">
    <text evidence="21">The sequence shown here is derived from an EMBL/GenBank/DDBJ whole genome shotgun (WGS) entry which is preliminary data.</text>
</comment>
<evidence type="ECO:0000259" key="20">
    <source>
        <dbReference type="PROSITE" id="PS50262"/>
    </source>
</evidence>
<dbReference type="AlphaFoldDB" id="A0A9Q1CYG1"/>
<keyword evidence="6 18" id="KW-0812">Transmembrane</keyword>
<evidence type="ECO:0000256" key="4">
    <source>
        <dbReference type="ARBA" id="ARBA00022475"/>
    </source>
</evidence>
<evidence type="ECO:0000256" key="13">
    <source>
        <dbReference type="ARBA" id="ARBA00023180"/>
    </source>
</evidence>
<evidence type="ECO:0000256" key="6">
    <source>
        <dbReference type="ARBA" id="ARBA00022692"/>
    </source>
</evidence>
<keyword evidence="14" id="KW-0508">mRNA splicing</keyword>
<evidence type="ECO:0000256" key="16">
    <source>
        <dbReference type="ARBA" id="ARBA00023242"/>
    </source>
</evidence>
<dbReference type="InterPro" id="IPR012677">
    <property type="entry name" value="Nucleotide-bd_a/b_plait_sf"/>
</dbReference>
<dbReference type="InterPro" id="IPR012337">
    <property type="entry name" value="RNaseH-like_sf"/>
</dbReference>